<evidence type="ECO:0000313" key="2">
    <source>
        <dbReference type="Proteomes" id="UP000606935"/>
    </source>
</evidence>
<dbReference type="Proteomes" id="UP000606935">
    <property type="component" value="Unassembled WGS sequence"/>
</dbReference>
<organism evidence="1 2">
    <name type="scientific">Bowmanella pacifica</name>
    <dbReference type="NCBI Taxonomy" id="502051"/>
    <lineage>
        <taxon>Bacteria</taxon>
        <taxon>Pseudomonadati</taxon>
        <taxon>Pseudomonadota</taxon>
        <taxon>Gammaproteobacteria</taxon>
        <taxon>Alteromonadales</taxon>
        <taxon>Alteromonadaceae</taxon>
        <taxon>Bowmanella</taxon>
    </lineage>
</organism>
<name>A0A917YY94_9ALTE</name>
<evidence type="ECO:0000313" key="1">
    <source>
        <dbReference type="EMBL" id="GGO68029.1"/>
    </source>
</evidence>
<reference evidence="1" key="2">
    <citation type="submission" date="2020-09" db="EMBL/GenBank/DDBJ databases">
        <authorList>
            <person name="Sun Q."/>
            <person name="Zhou Y."/>
        </authorList>
    </citation>
    <scope>NUCLEOTIDE SEQUENCE</scope>
    <source>
        <strain evidence="1">CGMCC 1.7086</strain>
    </source>
</reference>
<comment type="caution">
    <text evidence="1">The sequence shown here is derived from an EMBL/GenBank/DDBJ whole genome shotgun (WGS) entry which is preliminary data.</text>
</comment>
<dbReference type="AlphaFoldDB" id="A0A917YY94"/>
<dbReference type="EMBL" id="BMLS01000002">
    <property type="protein sequence ID" value="GGO68029.1"/>
    <property type="molecule type" value="Genomic_DNA"/>
</dbReference>
<sequence length="403" mass="42983">MGLSTATIGKNGYQFGKGGYASYGRIQLPGMASSQRNSQEQLPPAANFRKGILFYFGHLQIAADMQGAAKSGLQGISDASKVVKSIQEAQRQDWGRNADAMETIRSTLQDTLASTDAAAPAWLKEAAAQAASGIPLADIAKGMISSLGDMGLPVLGDVKKFATSFAEGVKKAWLVINTQAVYGVLRAGSPTLLIQSLHKQLSADAAVAFAQSAYSIAKGIVTTVTGGASLAVSGVVDAVKGFIAYILDLYRNYRDRFALKTFFVDCKDKFDSNDKVIFSQQAFVQWFSPCLDALPIVASHCISSTLTGSYFGFLTSLGPDGNDIDKNVLQKGYADFGKLKAAGNKYAKSYPIKFASQDNLVSNCLTILNKGGIDQSDGAAAKSVGWFRRIMMKMGLQKNTLYT</sequence>
<gene>
    <name evidence="1" type="ORF">GCM10010982_15990</name>
</gene>
<proteinExistence type="predicted"/>
<reference evidence="1" key="1">
    <citation type="journal article" date="2014" name="Int. J. Syst. Evol. Microbiol.">
        <title>Complete genome sequence of Corynebacterium casei LMG S-19264T (=DSM 44701T), isolated from a smear-ripened cheese.</title>
        <authorList>
            <consortium name="US DOE Joint Genome Institute (JGI-PGF)"/>
            <person name="Walter F."/>
            <person name="Albersmeier A."/>
            <person name="Kalinowski J."/>
            <person name="Ruckert C."/>
        </authorList>
    </citation>
    <scope>NUCLEOTIDE SEQUENCE</scope>
    <source>
        <strain evidence="1">CGMCC 1.7086</strain>
    </source>
</reference>
<keyword evidence="2" id="KW-1185">Reference proteome</keyword>
<protein>
    <submittedName>
        <fullName evidence="1">Uncharacterized protein</fullName>
    </submittedName>
</protein>
<accession>A0A917YY94</accession>
<dbReference type="RefSeq" id="WP_188692940.1">
    <property type="nucleotide sequence ID" value="NZ_BMLS01000002.1"/>
</dbReference>